<evidence type="ECO:0000313" key="4">
    <source>
        <dbReference type="Proteomes" id="UP000886883"/>
    </source>
</evidence>
<keyword evidence="1" id="KW-0812">Transmembrane</keyword>
<evidence type="ECO:0000313" key="3">
    <source>
        <dbReference type="EMBL" id="HJB91684.1"/>
    </source>
</evidence>
<organism evidence="3 4">
    <name type="scientific">Candidatus Eisenbergiella merdigallinarum</name>
    <dbReference type="NCBI Taxonomy" id="2838552"/>
    <lineage>
        <taxon>Bacteria</taxon>
        <taxon>Bacillati</taxon>
        <taxon>Bacillota</taxon>
        <taxon>Clostridia</taxon>
        <taxon>Lachnospirales</taxon>
        <taxon>Lachnospiraceae</taxon>
        <taxon>Eisenbergiella</taxon>
    </lineage>
</organism>
<feature type="transmembrane region" description="Helical" evidence="1">
    <location>
        <begin position="51"/>
        <end position="70"/>
    </location>
</feature>
<proteinExistence type="predicted"/>
<reference evidence="3" key="1">
    <citation type="journal article" date="2021" name="PeerJ">
        <title>Extensive microbial diversity within the chicken gut microbiome revealed by metagenomics and culture.</title>
        <authorList>
            <person name="Gilroy R."/>
            <person name="Ravi A."/>
            <person name="Getino M."/>
            <person name="Pursley I."/>
            <person name="Horton D.L."/>
            <person name="Alikhan N.F."/>
            <person name="Baker D."/>
            <person name="Gharbi K."/>
            <person name="Hall N."/>
            <person name="Watson M."/>
            <person name="Adriaenssens E.M."/>
            <person name="Foster-Nyarko E."/>
            <person name="Jarju S."/>
            <person name="Secka A."/>
            <person name="Antonio M."/>
            <person name="Oren A."/>
            <person name="Chaudhuri R.R."/>
            <person name="La Ragione R."/>
            <person name="Hildebrand F."/>
            <person name="Pallen M.J."/>
        </authorList>
    </citation>
    <scope>NUCLEOTIDE SEQUENCE</scope>
    <source>
        <strain evidence="3">USAMLcec3-2134</strain>
    </source>
</reference>
<keyword evidence="1" id="KW-0472">Membrane</keyword>
<gene>
    <name evidence="3" type="ORF">H9763_09525</name>
</gene>
<accession>A0A9D2SDD7</accession>
<evidence type="ECO:0000259" key="2">
    <source>
        <dbReference type="Pfam" id="PF11738"/>
    </source>
</evidence>
<dbReference type="Pfam" id="PF11738">
    <property type="entry name" value="DUF3298"/>
    <property type="match status" value="1"/>
</dbReference>
<protein>
    <submittedName>
        <fullName evidence="3">DUF3298 and DUF4163 domain-containing protein</fullName>
    </submittedName>
</protein>
<sequence length="309" mass="35250">MRPEDGKNIYDSIEIPDRLSEVVDRAIRSRSGEELRRRYERERRRSRTVRLFRNAAAAAAALILCLTVGVNSSEAFARELGELPVIGALARVLTVRSWHGTDGDYEIDLEVPRIETETQPDAAPDFTEEINAQIEKIVDSYMEQARAEFAEYKKAFFETGGTQEEWNDRKMDITVDYTVKYQEGELLSLELITAKGWVAASEERHYYNLNLAEERPLTLEDVLGADYVRICNESIDAQIREQIRTDEMKSYFGYGPDGELDAEMGIEGFTTVSPDTKFYLNGEGNAVVVFDEYEIAPGYMGMPEFEIER</sequence>
<dbReference type="InterPro" id="IPR021729">
    <property type="entry name" value="DUF3298"/>
</dbReference>
<dbReference type="Gene3D" id="3.90.640.20">
    <property type="entry name" value="Heat-shock cognate protein, ATPase"/>
    <property type="match status" value="1"/>
</dbReference>
<feature type="domain" description="DUF3298" evidence="2">
    <location>
        <begin position="227"/>
        <end position="308"/>
    </location>
</feature>
<keyword evidence="1" id="KW-1133">Transmembrane helix</keyword>
<dbReference type="InterPro" id="IPR037126">
    <property type="entry name" value="PdaC/RsiV-like_sf"/>
</dbReference>
<dbReference type="EMBL" id="DWXE01000039">
    <property type="protein sequence ID" value="HJB91684.1"/>
    <property type="molecule type" value="Genomic_DNA"/>
</dbReference>
<comment type="caution">
    <text evidence="3">The sequence shown here is derived from an EMBL/GenBank/DDBJ whole genome shotgun (WGS) entry which is preliminary data.</text>
</comment>
<dbReference type="Proteomes" id="UP000886883">
    <property type="component" value="Unassembled WGS sequence"/>
</dbReference>
<name>A0A9D2SDD7_9FIRM</name>
<dbReference type="AlphaFoldDB" id="A0A9D2SDD7"/>
<reference evidence="3" key="2">
    <citation type="submission" date="2021-04" db="EMBL/GenBank/DDBJ databases">
        <authorList>
            <person name="Gilroy R."/>
        </authorList>
    </citation>
    <scope>NUCLEOTIDE SEQUENCE</scope>
    <source>
        <strain evidence="3">USAMLcec3-2134</strain>
    </source>
</reference>
<dbReference type="Gene3D" id="3.30.565.40">
    <property type="entry name" value="Fervidobacterium nodosum Rt17-B1 like"/>
    <property type="match status" value="1"/>
</dbReference>
<evidence type="ECO:0000256" key="1">
    <source>
        <dbReference type="SAM" id="Phobius"/>
    </source>
</evidence>